<evidence type="ECO:0000256" key="11">
    <source>
        <dbReference type="PROSITE-ProRule" id="PRU00207"/>
    </source>
</evidence>
<evidence type="ECO:0000256" key="10">
    <source>
        <dbReference type="PROSITE-ProRule" id="PRU00117"/>
    </source>
</evidence>
<keyword evidence="8" id="KW-0378">Hydrolase</keyword>
<dbReference type="PANTHER" id="PTHR46018:SF2">
    <property type="entry name" value="ZINC PHOSPHODIESTERASE ELAC PROTEIN 1"/>
    <property type="match status" value="1"/>
</dbReference>
<evidence type="ECO:0000256" key="3">
    <source>
        <dbReference type="ARBA" id="ARBA00022694"/>
    </source>
</evidence>
<keyword evidence="9 11" id="KW-0862">Zinc</keyword>
<dbReference type="CDD" id="cd00105">
    <property type="entry name" value="KH-I"/>
    <property type="match status" value="2"/>
</dbReference>
<feature type="domain" description="TRAF-type" evidence="13">
    <location>
        <begin position="1133"/>
        <end position="1177"/>
    </location>
</feature>
<dbReference type="HAMAP" id="MF_01818">
    <property type="entry name" value="RNase_Z_BN"/>
    <property type="match status" value="1"/>
</dbReference>
<reference evidence="14 15" key="1">
    <citation type="submission" date="2020-04" db="EMBL/GenBank/DDBJ databases">
        <title>Perkinsus olseni comparative genomics.</title>
        <authorList>
            <person name="Bogema D.R."/>
        </authorList>
    </citation>
    <scope>NUCLEOTIDE SEQUENCE [LARGE SCALE GENOMIC DNA]</scope>
    <source>
        <strain evidence="14">ATCC PRA-31</strain>
    </source>
</reference>
<dbReference type="Pfam" id="PF00013">
    <property type="entry name" value="KH_1"/>
    <property type="match status" value="2"/>
</dbReference>
<dbReference type="Gene3D" id="3.30.40.10">
    <property type="entry name" value="Zinc/RING finger domain, C3HC4 (zinc finger)"/>
    <property type="match status" value="1"/>
</dbReference>
<dbReference type="GO" id="GO:0008270">
    <property type="term" value="F:zinc ion binding"/>
    <property type="evidence" value="ECO:0007669"/>
    <property type="project" value="UniProtKB-KW"/>
</dbReference>
<dbReference type="SUPFAM" id="SSF54791">
    <property type="entry name" value="Eukaryotic type KH-domain (KH-domain type I)"/>
    <property type="match status" value="2"/>
</dbReference>
<sequence>MALITVQVPAGASPGSTIQVVDPATGSPLQVQVPQGVYPGQTFQVQTPGNAGGAPAYSQPPSNIPYADGNPYGSYNPGSQPPPYAQPYNAPPQQVIYTTHSPNHGKNNSSDDTCCAFLLGASSERSLRRGTSQGTPQDGMAYARILVRSGTVGSILGRGGRTIRELAVRTRTRLRMSELSSAKYDGDRVVTLSGGLESVLAAAEEICRKCFAGEGCHPVTDLSRISVEFGGRMDTISPPAPHVVQHREPPYGYFLIRLLVPDTSVPRILGPCGAIHREMCRRSQSRISVSPRNASGIDRVVEVTGSTMQVLLGVREVVSATQQDHHLRSSMWLSMIPESRIDTFSDVPVVTVAGMVQYGEDRSSGSVRWMFMSSSRKTYPRHVIETSKECTLLCLCHEPYDLGVARAVREAAETTAEVGSSSVVIVNVADVESELPEGAPSPMLLLTSSMANWIGRSEHKDLLLKGIAVILHDVATLPELPSTIRDGSLRDRRRQTRCVLTIFGVCVDAAALRLRDILSQSGGPLPSKVASASLKHRLRDKLAISSSQSTLRVGRGLEKPIDVLIIVPTLIATSDKRQSASKETASHARDVANEIKQALLACLQPPLKGFSVEIFCTGQRLPKDNRDMCSLSSLHDSVGDMYHTSPVKCLLLHIAERKDKATAQEGPGAADLAERRAYLGNMISRAKCIIIIGVAPQWTEDPIACTLFGRPDLIILWSARLLPRDLDSQLNSRSTILPYLHPHGPTSAVRAIADCLPEPSSPGPDALHLIIAFETADLMSLTSVLDFQSMLRSSQEHLCISLCSLSTLPLSLSSTPQEEVIVVLVIPSGYSMPKELAGLLLSPTTSGKRHPEVVLCCAAFFGVQPDIWGDLARDLSVDQVNMLEKTPVVLLQVPGAVEAVLSRSSNAEALTAQLQSSNGVADAETTLLSCLANCCACISPDRLPSVADLLCTCRASVPWARAGSSIGACGTFDRDVRKVFMSAFVQHGGLEKLRDLSDEVATTGVLLCLAPFEDLWPSADMPEWSNLIRLRRELVTECRTARLRELALELDVRLCMVEQDPVGAANAARLVHRHTELYDLVERWLRTHGSVCSSGCGWRGNPLKIAHHESTVCPLRVVTCPLCSATGPYNTFYNAHVCPKATVSCNRVGCLWTGPRDSASKHMSDECALRQVACSVCCWSGSAWRLVDHSSRFHGPRRSVAIITSTAIHTGTLEHPTLDIMDLASEAVEAAPRPDAAATAVWSAGGTMAVITLSRDGKRIDVSGPAFRGVFPMPSALASQWFTCLAAWDTFICAGTSGSTLLLLQVANDSTIREVGSSSTGSSSLHILAMGRYYVVGRLLDGTIPIWRYNQERLFKINTMLPFEGKKTLSQMSPKLGGWLGGYTASKLRGLAVLAGRQSKTSGAPTRPHYQPHTLRILGDGHVIVSCKDRQLRIMDFTGRSLNTVEVESRILSVALCRVDDSRLVVTTGMDDGQVVAWGVEMSTGASRVLGYAYHEHPVRDLAIRGPKEADMKGRCLLVAGTSEGAIMVWEVEYPVQGEPGVCRLAASKILVDCGEGTQHQLMLSKIKLTKIDDIFVTHLHGDHCYGIFGLLHSCCMGERTEPITVYGPKGIKTMIETVFALSGGWNGYDLRIVELDPTQHSEFTTSSGDVRVHACPLKHRLPTLGYLRPHEQIFAEPDKPGPLNAALATRMGARGPQFRELKEGRDVTLNDGTLIRAVDVIGEKTKGRTVAVLQDTCDSSEALPYLNRPDLLIHECTYHDGIREKAIEFGHSTAAMAGEFARSCDAKVLALTHFSPRYNDPDPNDEESPSVQNLREEALANAGPTTVVLAAEDFMTLAGLEFTEVAYDQVARSAVS</sequence>
<dbReference type="InterPro" id="IPR036866">
    <property type="entry name" value="RibonucZ/Hydroxyglut_hydro"/>
</dbReference>
<name>A0A7J6LWY2_PEROL</name>
<keyword evidence="5 11" id="KW-0479">Metal-binding</keyword>
<evidence type="ECO:0000259" key="13">
    <source>
        <dbReference type="PROSITE" id="PS50145"/>
    </source>
</evidence>
<dbReference type="InterPro" id="IPR004087">
    <property type="entry name" value="KH_dom"/>
</dbReference>
<feature type="region of interest" description="Disordered" evidence="12">
    <location>
        <begin position="45"/>
        <end position="85"/>
    </location>
</feature>
<dbReference type="InterPro" id="IPR013471">
    <property type="entry name" value="RNase_Z/BN"/>
</dbReference>
<keyword evidence="4" id="KW-0540">Nuclease</keyword>
<dbReference type="PANTHER" id="PTHR46018">
    <property type="entry name" value="ZINC PHOSPHODIESTERASE ELAC PROTEIN 1"/>
    <property type="match status" value="1"/>
</dbReference>
<dbReference type="Gene3D" id="3.60.15.10">
    <property type="entry name" value="Ribonuclease Z/Hydroxyacylglutathione hydrolase-like"/>
    <property type="match status" value="1"/>
</dbReference>
<dbReference type="Gene3D" id="3.30.1370.10">
    <property type="entry name" value="K Homology domain, type 1"/>
    <property type="match status" value="2"/>
</dbReference>
<keyword evidence="7 11" id="KW-0863">Zinc-finger</keyword>
<evidence type="ECO:0000256" key="9">
    <source>
        <dbReference type="ARBA" id="ARBA00022833"/>
    </source>
</evidence>
<dbReference type="Proteomes" id="UP000572268">
    <property type="component" value="Unassembled WGS sequence"/>
</dbReference>
<dbReference type="GO" id="GO:0005634">
    <property type="term" value="C:nucleus"/>
    <property type="evidence" value="ECO:0007669"/>
    <property type="project" value="TreeGrafter"/>
</dbReference>
<dbReference type="SUPFAM" id="SSF50978">
    <property type="entry name" value="WD40 repeat-like"/>
    <property type="match status" value="1"/>
</dbReference>
<evidence type="ECO:0000256" key="1">
    <source>
        <dbReference type="ARBA" id="ARBA00001947"/>
    </source>
</evidence>
<evidence type="ECO:0000256" key="7">
    <source>
        <dbReference type="ARBA" id="ARBA00022771"/>
    </source>
</evidence>
<evidence type="ECO:0000313" key="15">
    <source>
        <dbReference type="Proteomes" id="UP000572268"/>
    </source>
</evidence>
<comment type="cofactor">
    <cofactor evidence="1">
        <name>Zn(2+)</name>
        <dbReference type="ChEBI" id="CHEBI:29105"/>
    </cofactor>
</comment>
<feature type="zinc finger region" description="TRAF-type" evidence="11">
    <location>
        <begin position="1133"/>
        <end position="1177"/>
    </location>
</feature>
<dbReference type="InterPro" id="IPR001279">
    <property type="entry name" value="Metallo-B-lactamas"/>
</dbReference>
<protein>
    <submittedName>
        <fullName evidence="14">Zinc phosphodiesterase ELAC protein 1</fullName>
    </submittedName>
</protein>
<dbReference type="InterPro" id="IPR013083">
    <property type="entry name" value="Znf_RING/FYVE/PHD"/>
</dbReference>
<evidence type="ECO:0000256" key="2">
    <source>
        <dbReference type="ARBA" id="ARBA00011738"/>
    </source>
</evidence>
<evidence type="ECO:0000256" key="4">
    <source>
        <dbReference type="ARBA" id="ARBA00022722"/>
    </source>
</evidence>
<dbReference type="PROSITE" id="PS50084">
    <property type="entry name" value="KH_TYPE_1"/>
    <property type="match status" value="2"/>
</dbReference>
<evidence type="ECO:0000256" key="6">
    <source>
        <dbReference type="ARBA" id="ARBA00022759"/>
    </source>
</evidence>
<dbReference type="Pfam" id="PF12706">
    <property type="entry name" value="Lactamase_B_2"/>
    <property type="match status" value="1"/>
</dbReference>
<keyword evidence="6" id="KW-0255">Endonuclease</keyword>
<comment type="caution">
    <text evidence="14">The sequence shown here is derived from an EMBL/GenBank/DDBJ whole genome shotgun (WGS) entry which is preliminary data.</text>
</comment>
<dbReference type="InterPro" id="IPR015943">
    <property type="entry name" value="WD40/YVTN_repeat-like_dom_sf"/>
</dbReference>
<keyword evidence="3" id="KW-0819">tRNA processing</keyword>
<organism evidence="14 15">
    <name type="scientific">Perkinsus olseni</name>
    <name type="common">Perkinsus atlanticus</name>
    <dbReference type="NCBI Taxonomy" id="32597"/>
    <lineage>
        <taxon>Eukaryota</taxon>
        <taxon>Sar</taxon>
        <taxon>Alveolata</taxon>
        <taxon>Perkinsozoa</taxon>
        <taxon>Perkinsea</taxon>
        <taxon>Perkinsida</taxon>
        <taxon>Perkinsidae</taxon>
        <taxon>Perkinsus</taxon>
    </lineage>
</organism>
<proteinExistence type="inferred from homology"/>
<dbReference type="InterPro" id="IPR036322">
    <property type="entry name" value="WD40_repeat_dom_sf"/>
</dbReference>
<evidence type="ECO:0000313" key="14">
    <source>
        <dbReference type="EMBL" id="KAF4663480.1"/>
    </source>
</evidence>
<dbReference type="SMART" id="SM00322">
    <property type="entry name" value="KH"/>
    <property type="match status" value="2"/>
</dbReference>
<dbReference type="CDD" id="cd07717">
    <property type="entry name" value="RNaseZ_ZiPD-like_MBL-fold"/>
    <property type="match status" value="1"/>
</dbReference>
<dbReference type="GO" id="GO:0003723">
    <property type="term" value="F:RNA binding"/>
    <property type="evidence" value="ECO:0007669"/>
    <property type="project" value="UniProtKB-UniRule"/>
</dbReference>
<dbReference type="InterPro" id="IPR004088">
    <property type="entry name" value="KH_dom_type_1"/>
</dbReference>
<dbReference type="InterPro" id="IPR001293">
    <property type="entry name" value="Znf_TRAF"/>
</dbReference>
<gene>
    <name evidence="14" type="primary">ELAC1</name>
    <name evidence="14" type="ORF">FOL46_004722</name>
</gene>
<dbReference type="SUPFAM" id="SSF49599">
    <property type="entry name" value="TRAF domain-like"/>
    <property type="match status" value="1"/>
</dbReference>
<comment type="subunit">
    <text evidence="2">Homodimer.</text>
</comment>
<dbReference type="GO" id="GO:0042781">
    <property type="term" value="F:3'-tRNA processing endoribonuclease activity"/>
    <property type="evidence" value="ECO:0007669"/>
    <property type="project" value="TreeGrafter"/>
</dbReference>
<evidence type="ECO:0000256" key="8">
    <source>
        <dbReference type="ARBA" id="ARBA00022801"/>
    </source>
</evidence>
<accession>A0A7J6LWY2</accession>
<keyword evidence="10" id="KW-0694">RNA-binding</keyword>
<dbReference type="SUPFAM" id="SSF56281">
    <property type="entry name" value="Metallo-hydrolase/oxidoreductase"/>
    <property type="match status" value="1"/>
</dbReference>
<dbReference type="EMBL" id="JABANN010000288">
    <property type="protein sequence ID" value="KAF4663480.1"/>
    <property type="molecule type" value="Genomic_DNA"/>
</dbReference>
<dbReference type="Gene3D" id="2.130.10.10">
    <property type="entry name" value="YVTN repeat-like/Quinoprotein amine dehydrogenase"/>
    <property type="match status" value="1"/>
</dbReference>
<dbReference type="PROSITE" id="PS50145">
    <property type="entry name" value="ZF_TRAF"/>
    <property type="match status" value="1"/>
</dbReference>
<evidence type="ECO:0000256" key="5">
    <source>
        <dbReference type="ARBA" id="ARBA00022723"/>
    </source>
</evidence>
<dbReference type="InterPro" id="IPR036612">
    <property type="entry name" value="KH_dom_type_1_sf"/>
</dbReference>
<evidence type="ECO:0000256" key="12">
    <source>
        <dbReference type="SAM" id="MobiDB-lite"/>
    </source>
</evidence>